<feature type="coiled-coil region" evidence="1">
    <location>
        <begin position="1438"/>
        <end position="1469"/>
    </location>
</feature>
<name>A0A2H0Y119_UNCSA</name>
<dbReference type="EMBL" id="PEYM01000060">
    <property type="protein sequence ID" value="PIS30193.1"/>
    <property type="molecule type" value="Genomic_DNA"/>
</dbReference>
<evidence type="ECO:0000256" key="1">
    <source>
        <dbReference type="SAM" id="Coils"/>
    </source>
</evidence>
<organism evidence="3 4">
    <name type="scientific">Candidatus Saganbacteria bacterium CG08_land_8_20_14_0_20_45_16</name>
    <dbReference type="NCBI Taxonomy" id="2014293"/>
    <lineage>
        <taxon>Bacteria</taxon>
        <taxon>Bacillati</taxon>
        <taxon>Saganbacteria</taxon>
    </lineage>
</organism>
<accession>A0A2H0Y119</accession>
<evidence type="ECO:0000256" key="2">
    <source>
        <dbReference type="SAM" id="MobiDB-lite"/>
    </source>
</evidence>
<protein>
    <submittedName>
        <fullName evidence="3">Uncharacterized protein</fullName>
    </submittedName>
</protein>
<keyword evidence="1" id="KW-0175">Coiled coil</keyword>
<feature type="region of interest" description="Disordered" evidence="2">
    <location>
        <begin position="404"/>
        <end position="425"/>
    </location>
</feature>
<evidence type="ECO:0000313" key="3">
    <source>
        <dbReference type="EMBL" id="PIS30193.1"/>
    </source>
</evidence>
<sequence length="2639" mass="295742">MESNYDLSLRLPTKTRPVVMPDLISNPLDTFDSTAAPEEFAPVDTTPTQAPPPPAPPAAMFISQEDTRAFIQELVGRDVTVPDAFIPAIVGGMRQLVGNDTNDNSPAQITSQVRDRINSNDCLKDFFRRYAMNILRYIDGIPIPRSAAPIDEGVLAATNFAILGPLEQPIWQALHQHNYIDAAGHVTASFPGTITGEALGLPNLTTRQAVQVTRILVQARDGQVREQLTDIAARSLADSNLPDFLLDYFRRGLIKFSFRVTTNRQGEVDSFRVFMQVGRDKEEIVTYRNRHITHQSDSPLAHALISYLQTIMLGGPANRNTIDQPGVFTRNTLLALYNFLQQENLISLSLDTNPAAGHTGLPQILRQRMTEADDAFSRFQAAPIIDISVLDQGLSSLEESLEVARRNSRDSGEGEGERAINRADTRHGANLQRLYPGHSNVTAYFRSQVHDARERNQLANAALRNALTVIQFASQYADMDETQANLAESDVSFIRHCREAVQRYRQVAAQLFGQIFSAGIVTENNFSPTTLAQLREHGIIDRNGTILIDLTSVTEADLHLDSTIDAAAVLATLHQVQNHSNLLRLDTRAYVHALQTYRRANELSLHSQHTHDRDPDDTYRKASEALDHFWEQAQRLMAVLRSWQGIAQYNPTLYQTIRTNIQAITNRIRQEFNQAFPEGPGVLGQSSFSFLGERASAVYQDLQTHGFISATGQVTQEIDSDPDLHLWESLSATEREQVATLLRNALQLGNHQQLLMSIDQDVITEIEGARQMEALDPTQIQERFTLCGDVSQALGDGAARGVVLDFIRNMLRERQLSEMQSLFQTFQTFSHNPLFEQWVANLYNNNTLEPYGIHAPPFSSDLSQFITENSRLSDASAQTRNRVLNLGVVLYSLMVQHNINLAANDPHRLDFSQLVDRAQQVFTVLERIPNEAQVNGVLRLVSETSDDQQTAAYELAQRSDSYLNQYLNRDDRRLRGGNEIPLTARAIHLLESRYVQTSALHGLVSGRDLRHGQVTGPRGTTVTPPANAGDNQLFFVSIHGVYPVDANVGSNLPRADVSHLSGRRYRRDPMDFIRDERLATLKLSIARLVPVSDHDLLIGEIKNADGTITRVEPQVTSRLTNVDLDGLNKVFAEGTAWIFRPGSFQLVETQRRVMAAMANAIEHNDNFLEDTIVNMLSDARISELELGTNAENELRARLARALRKAVSGQSDLRFTDEERTLLEVFCRSLPSSDSAIQTLINDNFSHLSVYERQYLRDGLRQLRRGVNSFQQKHGLNAEQQQSLYQLSHYLSWAESLPAGSQQRRNLAIYDSRLTSTEPCPALIEALQAAATARDETFNVAEFRRVYAAGITTLRYLHRTLAILASKYPPEEPGWEGVGQLAEHYFTQTLRRASMQAVQSPGQSDTTMAGLPNDMVFTINVLLYDRDDTPEGYNIVQELRNLNIRSQQLREQLRISLEAVAENYENYEARRILHQTNFNGFGADQAALLWRLLNNSEHGWIDENGRVRNNFNERITKDDLLALEGLSEADRAAINHLTAANLDRVSAILREAQGNPLIQAIAECSSLVNNVRPGDPRTSQGRFNALRTRLRQILMTTPAGQHADPLALSQTDRNRSYVTNFLQLLDQLAGSAEDPTNSFVTNATSFLESATMLQQQLTSARLAESDEYTYDEHNPGHARDRQVLDLMTEPLNAIISTMQNLVRIRSEQLPLFDERTQGEIRRQEIMDVLGSDRFDQAKWQLLQRVFPDLLTTPTYTDRALDWLGGVFRGDDFHVSGPEGYTRQTVQQVLNHYFAGNPDGSFNLSSLIPQVGDSAESMNAQIALSRFFERLPRSQYVDLLSTVPVMTLGWTGATGHLFSLARDVPAIGSAVLGPGHPLDLEFGADSYQETQDIANNPWQRLGYDFLSFLSLSSNENQRTNMSSQVYMLLAQSQRENVRQVMSDTLGQGSNNTNIPLNRLNHRVMEAFIEYIRFDLLPQMRSPRLMERIAYLQATHRIPLGLEALTAFENEAAGRAFLRRLDQATNNNSFRLYDSYHTHGPLYEASALLETVLRIVGEINQTRSVENPDIYSLTYFDPISEIQANGARYQTAENVDIPQQISVIRYDETPVEGEITDGLPLEAMLRHDVPDWLNLYGPEIVDGTINQFRDDWATFSLDALRGGAGFATHLLTFMGRQIEMGFTNTWRGLTDLSLSLNAMQNATSESERLEARHRAIQALQHAANGIGQTTGSFTVFEVIPWIFFTDVLNQIENGNYAQAFGSAISIFLTTWRSMMTTGELLVTMARGAQTAGSAIPVRFNPDTHTIEILDSEETRALYEARMQEFRPRLEALGHRTGLRLMYYHINPFAILQDAYGGLGGYVGRVGNAASYMAGRQQFSVTEAPSQLVLEEAAPPSTRSGSWITVSRLQAIEGQDWLRRSFRSLTRSWSGIPRAMVDLFARRTPGNIFFNGQQLSPDLFSVDNLQALHSLTPDSHVNIRFSRIAQTPQGLGQEEVTATVRLGDLSEGHFPLGANPSTIRLVFAEGEVPIALIPAAFQSLTDLQAIWEHPGIRYHIRIGENPNSPPLEIDAETYRTLVEARARGNYTQFSRIVSGLNNSGGRPLAETSIRQFYEFFSPQANIYLANQAALDRIRPVRPEPFQP</sequence>
<evidence type="ECO:0000313" key="4">
    <source>
        <dbReference type="Proteomes" id="UP000231343"/>
    </source>
</evidence>
<dbReference type="Proteomes" id="UP000231343">
    <property type="component" value="Unassembled WGS sequence"/>
</dbReference>
<feature type="non-terminal residue" evidence="3">
    <location>
        <position position="2639"/>
    </location>
</feature>
<proteinExistence type="predicted"/>
<gene>
    <name evidence="3" type="ORF">COT42_03550</name>
</gene>
<reference evidence="3 4" key="1">
    <citation type="submission" date="2017-09" db="EMBL/GenBank/DDBJ databases">
        <title>Depth-based differentiation of microbial function through sediment-hosted aquifers and enrichment of novel symbionts in the deep terrestrial subsurface.</title>
        <authorList>
            <person name="Probst A.J."/>
            <person name="Ladd B."/>
            <person name="Jarett J.K."/>
            <person name="Geller-Mcgrath D.E."/>
            <person name="Sieber C.M."/>
            <person name="Emerson J.B."/>
            <person name="Anantharaman K."/>
            <person name="Thomas B.C."/>
            <person name="Malmstrom R."/>
            <person name="Stieglmeier M."/>
            <person name="Klingl A."/>
            <person name="Woyke T."/>
            <person name="Ryan C.M."/>
            <person name="Banfield J.F."/>
        </authorList>
    </citation>
    <scope>NUCLEOTIDE SEQUENCE [LARGE SCALE GENOMIC DNA]</scope>
    <source>
        <strain evidence="3">CG08_land_8_20_14_0_20_45_16</strain>
    </source>
</reference>
<comment type="caution">
    <text evidence="3">The sequence shown here is derived from an EMBL/GenBank/DDBJ whole genome shotgun (WGS) entry which is preliminary data.</text>
</comment>